<dbReference type="Gene3D" id="1.10.510.10">
    <property type="entry name" value="Transferase(Phosphotransferase) domain 1"/>
    <property type="match status" value="1"/>
</dbReference>
<dbReference type="FunFam" id="3.30.200.20:FF:000389">
    <property type="entry name" value="Receptor-like cytosolic serine/threonine-protein kinase RBK1"/>
    <property type="match status" value="1"/>
</dbReference>
<evidence type="ECO:0000256" key="5">
    <source>
        <dbReference type="ARBA" id="ARBA00022553"/>
    </source>
</evidence>
<evidence type="ECO:0000256" key="8">
    <source>
        <dbReference type="ARBA" id="ARBA00022777"/>
    </source>
</evidence>
<accession>A0A835HNZ7</accession>
<dbReference type="GO" id="GO:0004674">
    <property type="term" value="F:protein serine/threonine kinase activity"/>
    <property type="evidence" value="ECO:0007669"/>
    <property type="project" value="UniProtKB-KW"/>
</dbReference>
<feature type="compositionally biased region" description="Basic and acidic residues" evidence="15">
    <location>
        <begin position="8"/>
        <end position="24"/>
    </location>
</feature>
<keyword evidence="18" id="KW-1185">Reference proteome</keyword>
<feature type="region of interest" description="Disordered" evidence="15">
    <location>
        <begin position="1"/>
        <end position="84"/>
    </location>
</feature>
<evidence type="ECO:0000256" key="12">
    <source>
        <dbReference type="ARBA" id="ARBA00063228"/>
    </source>
</evidence>
<dbReference type="Gene3D" id="3.30.200.20">
    <property type="entry name" value="Phosphorylase Kinase, domain 1"/>
    <property type="match status" value="1"/>
</dbReference>
<dbReference type="InterPro" id="IPR000719">
    <property type="entry name" value="Prot_kinase_dom"/>
</dbReference>
<reference evidence="17 18" key="1">
    <citation type="submission" date="2020-10" db="EMBL/GenBank/DDBJ databases">
        <title>The Coptis chinensis genome and diversification of protoberbering-type alkaloids.</title>
        <authorList>
            <person name="Wang B."/>
            <person name="Shu S."/>
            <person name="Song C."/>
            <person name="Liu Y."/>
        </authorList>
    </citation>
    <scope>NUCLEOTIDE SEQUENCE [LARGE SCALE GENOMIC DNA]</scope>
    <source>
        <strain evidence="17">HL-2020</strain>
        <tissue evidence="17">Leaf</tissue>
    </source>
</reference>
<keyword evidence="5" id="KW-0597">Phosphoprotein</keyword>
<dbReference type="FunFam" id="1.10.510.10:FF:000335">
    <property type="entry name" value="receptor-like cytosolic serine/threonine-protein kinase RBK2"/>
    <property type="match status" value="1"/>
</dbReference>
<keyword evidence="9 13" id="KW-0067">ATP-binding</keyword>
<evidence type="ECO:0000256" key="15">
    <source>
        <dbReference type="SAM" id="MobiDB-lite"/>
    </source>
</evidence>
<comment type="caution">
    <text evidence="17">The sequence shown here is derived from an EMBL/GenBank/DDBJ whole genome shotgun (WGS) entry which is preliminary data.</text>
</comment>
<dbReference type="Pfam" id="PF07714">
    <property type="entry name" value="PK_Tyr_Ser-Thr"/>
    <property type="match status" value="1"/>
</dbReference>
<evidence type="ECO:0000256" key="9">
    <source>
        <dbReference type="ARBA" id="ARBA00022840"/>
    </source>
</evidence>
<dbReference type="PROSITE" id="PS50011">
    <property type="entry name" value="PROTEIN_KINASE_DOM"/>
    <property type="match status" value="1"/>
</dbReference>
<evidence type="ECO:0000256" key="7">
    <source>
        <dbReference type="ARBA" id="ARBA00022741"/>
    </source>
</evidence>
<dbReference type="EMBL" id="JADFTS010000006">
    <property type="protein sequence ID" value="KAF9603136.1"/>
    <property type="molecule type" value="Genomic_DNA"/>
</dbReference>
<feature type="binding site" evidence="13">
    <location>
        <position position="195"/>
    </location>
    <ligand>
        <name>ATP</name>
        <dbReference type="ChEBI" id="CHEBI:30616"/>
    </ligand>
</feature>
<evidence type="ECO:0000259" key="16">
    <source>
        <dbReference type="PROSITE" id="PS50011"/>
    </source>
</evidence>
<comment type="similarity">
    <text evidence="14">Belongs to the protein kinase superfamily.</text>
</comment>
<feature type="compositionally biased region" description="Basic and acidic residues" evidence="15">
    <location>
        <begin position="34"/>
        <end position="47"/>
    </location>
</feature>
<feature type="domain" description="Protein kinase" evidence="16">
    <location>
        <begin position="167"/>
        <end position="447"/>
    </location>
</feature>
<dbReference type="InterPro" id="IPR008271">
    <property type="entry name" value="Ser/Thr_kinase_AS"/>
</dbReference>
<keyword evidence="3" id="KW-0963">Cytoplasm</keyword>
<dbReference type="GO" id="GO:0005524">
    <property type="term" value="F:ATP binding"/>
    <property type="evidence" value="ECO:0007669"/>
    <property type="project" value="UniProtKB-UniRule"/>
</dbReference>
<keyword evidence="7 13" id="KW-0547">Nucleotide-binding</keyword>
<keyword evidence="8" id="KW-0418">Kinase</keyword>
<dbReference type="SUPFAM" id="SSF56112">
    <property type="entry name" value="Protein kinase-like (PK-like)"/>
    <property type="match status" value="1"/>
</dbReference>
<evidence type="ECO:0000256" key="1">
    <source>
        <dbReference type="ARBA" id="ARBA00004496"/>
    </source>
</evidence>
<evidence type="ECO:0000256" key="6">
    <source>
        <dbReference type="ARBA" id="ARBA00022679"/>
    </source>
</evidence>
<comment type="catalytic activity">
    <reaction evidence="10">
        <text>L-threonyl-[protein] + ATP = O-phospho-L-threonyl-[protein] + ADP + H(+)</text>
        <dbReference type="Rhea" id="RHEA:46608"/>
        <dbReference type="Rhea" id="RHEA-COMP:11060"/>
        <dbReference type="Rhea" id="RHEA-COMP:11605"/>
        <dbReference type="ChEBI" id="CHEBI:15378"/>
        <dbReference type="ChEBI" id="CHEBI:30013"/>
        <dbReference type="ChEBI" id="CHEBI:30616"/>
        <dbReference type="ChEBI" id="CHEBI:61977"/>
        <dbReference type="ChEBI" id="CHEBI:456216"/>
        <dbReference type="EC" id="2.7.11.1"/>
    </reaction>
</comment>
<keyword evidence="4 14" id="KW-0723">Serine/threonine-protein kinase</keyword>
<keyword evidence="6" id="KW-0808">Transferase</keyword>
<dbReference type="InterPro" id="IPR017441">
    <property type="entry name" value="Protein_kinase_ATP_BS"/>
</dbReference>
<dbReference type="InterPro" id="IPR011009">
    <property type="entry name" value="Kinase-like_dom_sf"/>
</dbReference>
<organism evidence="17 18">
    <name type="scientific">Coptis chinensis</name>
    <dbReference type="NCBI Taxonomy" id="261450"/>
    <lineage>
        <taxon>Eukaryota</taxon>
        <taxon>Viridiplantae</taxon>
        <taxon>Streptophyta</taxon>
        <taxon>Embryophyta</taxon>
        <taxon>Tracheophyta</taxon>
        <taxon>Spermatophyta</taxon>
        <taxon>Magnoliopsida</taxon>
        <taxon>Ranunculales</taxon>
        <taxon>Ranunculaceae</taxon>
        <taxon>Coptidoideae</taxon>
        <taxon>Coptis</taxon>
    </lineage>
</organism>
<evidence type="ECO:0000256" key="13">
    <source>
        <dbReference type="PROSITE-ProRule" id="PRU10141"/>
    </source>
</evidence>
<evidence type="ECO:0000256" key="4">
    <source>
        <dbReference type="ARBA" id="ARBA00022527"/>
    </source>
</evidence>
<protein>
    <recommendedName>
        <fullName evidence="2">non-specific serine/threonine protein kinase</fullName>
        <ecNumber evidence="2">2.7.11.1</ecNumber>
    </recommendedName>
</protein>
<dbReference type="GO" id="GO:0051020">
    <property type="term" value="F:GTPase binding"/>
    <property type="evidence" value="ECO:0007669"/>
    <property type="project" value="UniProtKB-ARBA"/>
</dbReference>
<evidence type="ECO:0000256" key="2">
    <source>
        <dbReference type="ARBA" id="ARBA00012513"/>
    </source>
</evidence>
<sequence>MTSSQESEMPKEPKMSSTEEKGEPQENPSSKSQDGIKKQEYTEEQHSSPRAVLEIQILSTDSDNSSSSSSFSSSSSSTREQQQALVSESHRLQWKNLIDTIKKKSLRRFSTFSLLTSSDISKRSLNRKFARIRSAEDGIEFSGVPIVSKPSWRSFDYAELAAATDNFSSENLIGKGGHAEVYKGCLSDGQLVAVKRLMRKQNEEERTGDFLSELGIIAHIDHPNAAHLLGFGVEGGLHLVLQFSPHGSLASLLHGALSLFFPSKACLGTEGCLEWGVRYRVALGIAEGLNYLHKGCHRRIIHRDMKASNILLTKDYEPQISDFGLAKWLPDQWAHHIVFPIEGTFGYLAPEYFMHGIIDEKTDVFAFGVLLLELITGRRAVDSNRLSLVLWVLQLLRGNENESPEVMRREQKLHVGRALLLDACDLEDYTCSSYLNDLSRHRQLALE</sequence>
<evidence type="ECO:0000256" key="14">
    <source>
        <dbReference type="RuleBase" id="RU000304"/>
    </source>
</evidence>
<evidence type="ECO:0000313" key="18">
    <source>
        <dbReference type="Proteomes" id="UP000631114"/>
    </source>
</evidence>
<feature type="compositionally biased region" description="Low complexity" evidence="15">
    <location>
        <begin position="59"/>
        <end position="78"/>
    </location>
</feature>
<comment type="subunit">
    <text evidence="12">Interacts with ARAC5 and ARAC10.</text>
</comment>
<gene>
    <name evidence="17" type="ORF">IFM89_033972</name>
</gene>
<dbReference type="OrthoDB" id="4062651at2759"/>
<dbReference type="InterPro" id="IPR046958">
    <property type="entry name" value="RBK1/2/STUNTED"/>
</dbReference>
<evidence type="ECO:0000256" key="3">
    <source>
        <dbReference type="ARBA" id="ARBA00022490"/>
    </source>
</evidence>
<dbReference type="PANTHER" id="PTHR47987">
    <property type="entry name" value="OS08G0249100 PROTEIN"/>
    <property type="match status" value="1"/>
</dbReference>
<name>A0A835HNZ7_9MAGN</name>
<evidence type="ECO:0000313" key="17">
    <source>
        <dbReference type="EMBL" id="KAF9603136.1"/>
    </source>
</evidence>
<comment type="subcellular location">
    <subcellularLocation>
        <location evidence="1">Cytoplasm</location>
    </subcellularLocation>
</comment>
<evidence type="ECO:0000256" key="11">
    <source>
        <dbReference type="ARBA" id="ARBA00048679"/>
    </source>
</evidence>
<dbReference type="PROSITE" id="PS00108">
    <property type="entry name" value="PROTEIN_KINASE_ST"/>
    <property type="match status" value="1"/>
</dbReference>
<proteinExistence type="inferred from homology"/>
<dbReference type="PANTHER" id="PTHR47987:SF7">
    <property type="entry name" value="PROTEIN KINASE SUPERFAMILY PROTEIN"/>
    <property type="match status" value="1"/>
</dbReference>
<dbReference type="SMART" id="SM00220">
    <property type="entry name" value="S_TKc"/>
    <property type="match status" value="1"/>
</dbReference>
<dbReference type="Proteomes" id="UP000631114">
    <property type="component" value="Unassembled WGS sequence"/>
</dbReference>
<comment type="catalytic activity">
    <reaction evidence="11">
        <text>L-seryl-[protein] + ATP = O-phospho-L-seryl-[protein] + ADP + H(+)</text>
        <dbReference type="Rhea" id="RHEA:17989"/>
        <dbReference type="Rhea" id="RHEA-COMP:9863"/>
        <dbReference type="Rhea" id="RHEA-COMP:11604"/>
        <dbReference type="ChEBI" id="CHEBI:15378"/>
        <dbReference type="ChEBI" id="CHEBI:29999"/>
        <dbReference type="ChEBI" id="CHEBI:30616"/>
        <dbReference type="ChEBI" id="CHEBI:83421"/>
        <dbReference type="ChEBI" id="CHEBI:456216"/>
        <dbReference type="EC" id="2.7.11.1"/>
    </reaction>
</comment>
<evidence type="ECO:0000256" key="10">
    <source>
        <dbReference type="ARBA" id="ARBA00047899"/>
    </source>
</evidence>
<dbReference type="GO" id="GO:0005737">
    <property type="term" value="C:cytoplasm"/>
    <property type="evidence" value="ECO:0007669"/>
    <property type="project" value="UniProtKB-SubCell"/>
</dbReference>
<dbReference type="AlphaFoldDB" id="A0A835HNZ7"/>
<dbReference type="PROSITE" id="PS00107">
    <property type="entry name" value="PROTEIN_KINASE_ATP"/>
    <property type="match status" value="1"/>
</dbReference>
<dbReference type="InterPro" id="IPR001245">
    <property type="entry name" value="Ser-Thr/Tyr_kinase_cat_dom"/>
</dbReference>
<dbReference type="EC" id="2.7.11.1" evidence="2"/>